<evidence type="ECO:0000313" key="2">
    <source>
        <dbReference type="EMBL" id="ATB43411.1"/>
    </source>
</evidence>
<organism evidence="2 3">
    <name type="scientific">Cystobacter fuscus</name>
    <dbReference type="NCBI Taxonomy" id="43"/>
    <lineage>
        <taxon>Bacteria</taxon>
        <taxon>Pseudomonadati</taxon>
        <taxon>Myxococcota</taxon>
        <taxon>Myxococcia</taxon>
        <taxon>Myxococcales</taxon>
        <taxon>Cystobacterineae</taxon>
        <taxon>Archangiaceae</taxon>
        <taxon>Cystobacter</taxon>
    </lineage>
</organism>
<dbReference type="InterPro" id="IPR016084">
    <property type="entry name" value="Haem_Oase-like_multi-hlx"/>
</dbReference>
<dbReference type="Proteomes" id="UP000217257">
    <property type="component" value="Chromosome"/>
</dbReference>
<dbReference type="GO" id="GO:0016491">
    <property type="term" value="F:oxidoreductase activity"/>
    <property type="evidence" value="ECO:0007669"/>
    <property type="project" value="UniProtKB-KW"/>
</dbReference>
<evidence type="ECO:0008006" key="4">
    <source>
        <dbReference type="Google" id="ProtNLM"/>
    </source>
</evidence>
<dbReference type="KEGG" id="cfus:CYFUS_008891"/>
<name>A0A250JJ49_9BACT</name>
<dbReference type="Pfam" id="PF14518">
    <property type="entry name" value="Haem_oxygenas_2"/>
    <property type="match status" value="1"/>
</dbReference>
<sequence>MAGFGESGSSEKVQLGALLGEGASEQEQNALHRVLLQFNRARLRPTLPHEDWREEVTRETRLRLLEGEFVERERALVAERAAEAPEEPEAFVAWFEELKQTGPGQGDPLFAWLATEAPLEPFHWFLTQEFAGEAGFDDLVALTQVKLPTQAKLELARNYWDEMGRGREDAMHGPMLSQLATALHLRPTDEGTVWEAHALANLLVALAANRRYTYQSVGALGAVELTAPGRSACVNAGLQRLGFKMPVRRYYAVHATLDVKHSEAWNREVLKPLVAADPRVARPIAEGALMRLNAGARCFERYRHELGLKLSRA</sequence>
<dbReference type="SMART" id="SM01236">
    <property type="entry name" value="Haem_oxygenase_2"/>
    <property type="match status" value="1"/>
</dbReference>
<dbReference type="InterPro" id="IPR039068">
    <property type="entry name" value="PqqC-like"/>
</dbReference>
<evidence type="ECO:0000256" key="1">
    <source>
        <dbReference type="ARBA" id="ARBA00023002"/>
    </source>
</evidence>
<evidence type="ECO:0000313" key="3">
    <source>
        <dbReference type="Proteomes" id="UP000217257"/>
    </source>
</evidence>
<proteinExistence type="predicted"/>
<accession>A0A250JJ49</accession>
<dbReference type="PANTHER" id="PTHR40279:SF3">
    <property type="entry name" value="4-AMINOBENZOATE SYNTHASE"/>
    <property type="match status" value="1"/>
</dbReference>
<dbReference type="SUPFAM" id="SSF48613">
    <property type="entry name" value="Heme oxygenase-like"/>
    <property type="match status" value="1"/>
</dbReference>
<protein>
    <recommendedName>
        <fullName evidence="4">Iron-containing redox enzyme family protein</fullName>
    </recommendedName>
</protein>
<gene>
    <name evidence="2" type="ORF">CYFUS_008891</name>
</gene>
<reference evidence="2 3" key="1">
    <citation type="submission" date="2017-06" db="EMBL/GenBank/DDBJ databases">
        <title>Sequencing and comparative analysis of myxobacterial genomes.</title>
        <authorList>
            <person name="Rupp O."/>
            <person name="Goesmann A."/>
            <person name="Sogaard-Andersen L."/>
        </authorList>
    </citation>
    <scope>NUCLEOTIDE SEQUENCE [LARGE SCALE GENOMIC DNA]</scope>
    <source>
        <strain evidence="2 3">DSM 52655</strain>
    </source>
</reference>
<dbReference type="RefSeq" id="WP_095990832.1">
    <property type="nucleotide sequence ID" value="NZ_CP022098.1"/>
</dbReference>
<dbReference type="Gene3D" id="1.20.910.10">
    <property type="entry name" value="Heme oxygenase-like"/>
    <property type="match status" value="1"/>
</dbReference>
<keyword evidence="1" id="KW-0560">Oxidoreductase</keyword>
<dbReference type="EMBL" id="CP022098">
    <property type="protein sequence ID" value="ATB43411.1"/>
    <property type="molecule type" value="Genomic_DNA"/>
</dbReference>
<dbReference type="AlphaFoldDB" id="A0A250JJ49"/>
<dbReference type="PANTHER" id="PTHR40279">
    <property type="entry name" value="PQQC-LIKE PROTEIN"/>
    <property type="match status" value="1"/>
</dbReference>